<protein>
    <submittedName>
        <fullName evidence="1">Uncharacterized protein</fullName>
    </submittedName>
</protein>
<dbReference type="EMBL" id="JBJJXI010000166">
    <property type="protein sequence ID" value="KAL3384955.1"/>
    <property type="molecule type" value="Genomic_DNA"/>
</dbReference>
<organism evidence="1 2">
    <name type="scientific">Trichogramma kaykai</name>
    <dbReference type="NCBI Taxonomy" id="54128"/>
    <lineage>
        <taxon>Eukaryota</taxon>
        <taxon>Metazoa</taxon>
        <taxon>Ecdysozoa</taxon>
        <taxon>Arthropoda</taxon>
        <taxon>Hexapoda</taxon>
        <taxon>Insecta</taxon>
        <taxon>Pterygota</taxon>
        <taxon>Neoptera</taxon>
        <taxon>Endopterygota</taxon>
        <taxon>Hymenoptera</taxon>
        <taxon>Apocrita</taxon>
        <taxon>Proctotrupomorpha</taxon>
        <taxon>Chalcidoidea</taxon>
        <taxon>Trichogrammatidae</taxon>
        <taxon>Trichogramma</taxon>
    </lineage>
</organism>
<evidence type="ECO:0000313" key="2">
    <source>
        <dbReference type="Proteomes" id="UP001627154"/>
    </source>
</evidence>
<evidence type="ECO:0000313" key="1">
    <source>
        <dbReference type="EMBL" id="KAL3384955.1"/>
    </source>
</evidence>
<keyword evidence="2" id="KW-1185">Reference proteome</keyword>
<comment type="caution">
    <text evidence="1">The sequence shown here is derived from an EMBL/GenBank/DDBJ whole genome shotgun (WGS) entry which is preliminary data.</text>
</comment>
<proteinExistence type="predicted"/>
<name>A0ABD2VW60_9HYME</name>
<accession>A0ABD2VW60</accession>
<gene>
    <name evidence="1" type="ORF">TKK_019355</name>
</gene>
<dbReference type="AlphaFoldDB" id="A0ABD2VW60"/>
<dbReference type="Proteomes" id="UP001627154">
    <property type="component" value="Unassembled WGS sequence"/>
</dbReference>
<sequence>MDKHITANCVLCSERAAVAGDKTGGPRPKIGAAYIYATQRVYCTHAYTYVYNIDALADRYTCACKYTQGSIEKEEEERWKMLIDKGAMKLDKGAPRFTCRSRRDVVVLAMYIDLISIHEQIVCSCTKN</sequence>
<reference evidence="1 2" key="1">
    <citation type="journal article" date="2024" name="bioRxiv">
        <title>A reference genome for Trichogramma kaykai: A tiny desert-dwelling parasitoid wasp with competing sex-ratio distorters.</title>
        <authorList>
            <person name="Culotta J."/>
            <person name="Lindsey A.R."/>
        </authorList>
    </citation>
    <scope>NUCLEOTIDE SEQUENCE [LARGE SCALE GENOMIC DNA]</scope>
    <source>
        <strain evidence="1 2">KSX58</strain>
    </source>
</reference>